<sequence>MSERAGAARPAGAAGTRHDAVDLDVIPPAVGRGEVASTGRVGCVAYPYRVYDAESSMDRPVLGERVAGYVVSVDRVRRLALRADVFPTIEPRTVEDALVLPAGVTDEQAREKAREAVFNWTLRKYSPLDPPKIAFTRHADAYKLFWLAERDGGDVIVDSVRGDERPLDD</sequence>
<organism evidence="1 2">
    <name type="scientific">Halomarina halobia</name>
    <dbReference type="NCBI Taxonomy" id="3033386"/>
    <lineage>
        <taxon>Archaea</taxon>
        <taxon>Methanobacteriati</taxon>
        <taxon>Methanobacteriota</taxon>
        <taxon>Stenosarchaea group</taxon>
        <taxon>Halobacteria</taxon>
        <taxon>Halobacteriales</taxon>
        <taxon>Natronomonadaceae</taxon>
        <taxon>Halomarina</taxon>
    </lineage>
</organism>
<dbReference type="GeneID" id="79314856"/>
<gene>
    <name evidence="1" type="ORF">ACFQPE_03590</name>
</gene>
<keyword evidence="2" id="KW-1185">Reference proteome</keyword>
<evidence type="ECO:0000313" key="1">
    <source>
        <dbReference type="EMBL" id="MFC7315878.1"/>
    </source>
</evidence>
<evidence type="ECO:0000313" key="2">
    <source>
        <dbReference type="Proteomes" id="UP001596547"/>
    </source>
</evidence>
<name>A0ABD6A6N7_9EURY</name>
<dbReference type="EMBL" id="JBHTBF010000001">
    <property type="protein sequence ID" value="MFC7315878.1"/>
    <property type="molecule type" value="Genomic_DNA"/>
</dbReference>
<dbReference type="AlphaFoldDB" id="A0ABD6A6N7"/>
<evidence type="ECO:0008006" key="3">
    <source>
        <dbReference type="Google" id="ProtNLM"/>
    </source>
</evidence>
<reference evidence="1 2" key="1">
    <citation type="journal article" date="2019" name="Int. J. Syst. Evol. Microbiol.">
        <title>The Global Catalogue of Microorganisms (GCM) 10K type strain sequencing project: providing services to taxonomists for standard genome sequencing and annotation.</title>
        <authorList>
            <consortium name="The Broad Institute Genomics Platform"/>
            <consortium name="The Broad Institute Genome Sequencing Center for Infectious Disease"/>
            <person name="Wu L."/>
            <person name="Ma J."/>
        </authorList>
    </citation>
    <scope>NUCLEOTIDE SEQUENCE [LARGE SCALE GENOMIC DNA]</scope>
    <source>
        <strain evidence="1 2">PSR21</strain>
    </source>
</reference>
<proteinExistence type="predicted"/>
<dbReference type="RefSeq" id="WP_276305279.1">
    <property type="nucleotide sequence ID" value="NZ_CP119992.1"/>
</dbReference>
<protein>
    <recommendedName>
        <fullName evidence="3">RNA-binding protein</fullName>
    </recommendedName>
</protein>
<accession>A0ABD6A6N7</accession>
<comment type="caution">
    <text evidence="1">The sequence shown here is derived from an EMBL/GenBank/DDBJ whole genome shotgun (WGS) entry which is preliminary data.</text>
</comment>
<dbReference type="Proteomes" id="UP001596547">
    <property type="component" value="Unassembled WGS sequence"/>
</dbReference>